<protein>
    <recommendedName>
        <fullName evidence="3">Sel1 repeat family protein</fullName>
    </recommendedName>
</protein>
<name>A0ABV3CDY5_9ACTN</name>
<dbReference type="EMBL" id="JBEZAE010000015">
    <property type="protein sequence ID" value="MEU7072996.1"/>
    <property type="molecule type" value="Genomic_DNA"/>
</dbReference>
<comment type="caution">
    <text evidence="1">The sequence shown here is derived from an EMBL/GenBank/DDBJ whole genome shotgun (WGS) entry which is preliminary data.</text>
</comment>
<dbReference type="Proteomes" id="UP001551329">
    <property type="component" value="Unassembled WGS sequence"/>
</dbReference>
<gene>
    <name evidence="1" type="ORF">AB0A88_23005</name>
</gene>
<evidence type="ECO:0000313" key="1">
    <source>
        <dbReference type="EMBL" id="MEU7072996.1"/>
    </source>
</evidence>
<evidence type="ECO:0000313" key="2">
    <source>
        <dbReference type="Proteomes" id="UP001551329"/>
    </source>
</evidence>
<reference evidence="1 2" key="1">
    <citation type="submission" date="2024-06" db="EMBL/GenBank/DDBJ databases">
        <title>The Natural Products Discovery Center: Release of the First 8490 Sequenced Strains for Exploring Actinobacteria Biosynthetic Diversity.</title>
        <authorList>
            <person name="Kalkreuter E."/>
            <person name="Kautsar S.A."/>
            <person name="Yang D."/>
            <person name="Bader C.D."/>
            <person name="Teijaro C.N."/>
            <person name="Fluegel L."/>
            <person name="Davis C.M."/>
            <person name="Simpson J.R."/>
            <person name="Lauterbach L."/>
            <person name="Steele A.D."/>
            <person name="Gui C."/>
            <person name="Meng S."/>
            <person name="Li G."/>
            <person name="Viehrig K."/>
            <person name="Ye F."/>
            <person name="Su P."/>
            <person name="Kiefer A.F."/>
            <person name="Nichols A."/>
            <person name="Cepeda A.J."/>
            <person name="Yan W."/>
            <person name="Fan B."/>
            <person name="Jiang Y."/>
            <person name="Adhikari A."/>
            <person name="Zheng C.-J."/>
            <person name="Schuster L."/>
            <person name="Cowan T.M."/>
            <person name="Smanski M.J."/>
            <person name="Chevrette M.G."/>
            <person name="De Carvalho L.P.S."/>
            <person name="Shen B."/>
        </authorList>
    </citation>
    <scope>NUCLEOTIDE SEQUENCE [LARGE SCALE GENOMIC DNA]</scope>
    <source>
        <strain evidence="1 2">NPDC045974</strain>
    </source>
</reference>
<accession>A0ABV3CDY5</accession>
<evidence type="ECO:0008006" key="3">
    <source>
        <dbReference type="Google" id="ProtNLM"/>
    </source>
</evidence>
<keyword evidence="2" id="KW-1185">Reference proteome</keyword>
<proteinExistence type="predicted"/>
<dbReference type="Gene3D" id="1.25.40.10">
    <property type="entry name" value="Tetratricopeptide repeat domain"/>
    <property type="match status" value="2"/>
</dbReference>
<organism evidence="1 2">
    <name type="scientific">Streptomyces narbonensis</name>
    <dbReference type="NCBI Taxonomy" id="67333"/>
    <lineage>
        <taxon>Bacteria</taxon>
        <taxon>Bacillati</taxon>
        <taxon>Actinomycetota</taxon>
        <taxon>Actinomycetes</taxon>
        <taxon>Kitasatosporales</taxon>
        <taxon>Streptomycetaceae</taxon>
        <taxon>Streptomyces</taxon>
    </lineage>
</organism>
<dbReference type="RefSeq" id="WP_358476306.1">
    <property type="nucleotide sequence ID" value="NZ_JBEZAE010000015.1"/>
</dbReference>
<dbReference type="InterPro" id="IPR011990">
    <property type="entry name" value="TPR-like_helical_dom_sf"/>
</dbReference>
<sequence length="235" mass="25897">MAIPKRPGPLDPAVERAAEAGDVVAMRLRGQHLYASGDNHAAEEWLLAAARAGDAEAMYSLSHVYHDRVFQDEAHDVTAGAWCRRAAEAKYVPAIRAMSSWVDLDEREFWLRKAWETGDLGAAYDLAGLFEEEGRPSEAEHWYRIACREPGHGGHVARGSWAAYLVYQGRFEDAAELLAQNAGEGSSAAARFLSDVLERLGRTEEAAAWRERVDSLRAAEHEQELLLRSPASGPA</sequence>
<dbReference type="SUPFAM" id="SSF81901">
    <property type="entry name" value="HCP-like"/>
    <property type="match status" value="1"/>
</dbReference>